<proteinExistence type="predicted"/>
<feature type="region of interest" description="Disordered" evidence="1">
    <location>
        <begin position="169"/>
        <end position="189"/>
    </location>
</feature>
<keyword evidence="3" id="KW-1185">Reference proteome</keyword>
<dbReference type="AlphaFoldDB" id="A0ABD3HWI9"/>
<reference evidence="2 3" key="1">
    <citation type="submission" date="2024-09" db="EMBL/GenBank/DDBJ databases">
        <title>Chromosome-scale assembly of Riccia sorocarpa.</title>
        <authorList>
            <person name="Paukszto L."/>
        </authorList>
    </citation>
    <scope>NUCLEOTIDE SEQUENCE [LARGE SCALE GENOMIC DNA]</scope>
    <source>
        <strain evidence="2">LP-2024</strain>
        <tissue evidence="2">Aerial parts of the thallus</tissue>
    </source>
</reference>
<dbReference type="EMBL" id="JBJQOH010000002">
    <property type="protein sequence ID" value="KAL3695868.1"/>
    <property type="molecule type" value="Genomic_DNA"/>
</dbReference>
<evidence type="ECO:0000313" key="3">
    <source>
        <dbReference type="Proteomes" id="UP001633002"/>
    </source>
</evidence>
<evidence type="ECO:0000256" key="1">
    <source>
        <dbReference type="SAM" id="MobiDB-lite"/>
    </source>
</evidence>
<evidence type="ECO:0000313" key="2">
    <source>
        <dbReference type="EMBL" id="KAL3695868.1"/>
    </source>
</evidence>
<protein>
    <submittedName>
        <fullName evidence="2">Uncharacterized protein</fullName>
    </submittedName>
</protein>
<comment type="caution">
    <text evidence="2">The sequence shown here is derived from an EMBL/GenBank/DDBJ whole genome shotgun (WGS) entry which is preliminary data.</text>
</comment>
<accession>A0ABD3HWI9</accession>
<name>A0ABD3HWI9_9MARC</name>
<gene>
    <name evidence="2" type="ORF">R1sor_009944</name>
</gene>
<sequence>MVPPHTDPLPTLSPMDPLLPTIVAGAKVLDGLGAEAEVMGIDVWQEPPNMAPLLTRVWPYPLTTPSMMSRWMTSTNGGWSRVDSSSTGTMSPRPIMMTPLPTLSPMDPLLPTNVAGAKVLDGLGAEAEVMGIDVWQEPPNMAPLLTRVCPYPLTTPSMMSRWMTSTNGGWSRVDSSSTGTMSPRPIMMV</sequence>
<organism evidence="2 3">
    <name type="scientific">Riccia sorocarpa</name>
    <dbReference type="NCBI Taxonomy" id="122646"/>
    <lineage>
        <taxon>Eukaryota</taxon>
        <taxon>Viridiplantae</taxon>
        <taxon>Streptophyta</taxon>
        <taxon>Embryophyta</taxon>
        <taxon>Marchantiophyta</taxon>
        <taxon>Marchantiopsida</taxon>
        <taxon>Marchantiidae</taxon>
        <taxon>Marchantiales</taxon>
        <taxon>Ricciaceae</taxon>
        <taxon>Riccia</taxon>
    </lineage>
</organism>
<feature type="compositionally biased region" description="Polar residues" evidence="1">
    <location>
        <begin position="169"/>
        <end position="181"/>
    </location>
</feature>
<dbReference type="Proteomes" id="UP001633002">
    <property type="component" value="Unassembled WGS sequence"/>
</dbReference>